<sequence>MASLVVWWHSELQFAVLEQEHGFAIASIYDGTIALEDVLIGIVPPEGACQLTNRRTGLPVWLSVEGVGLTEEEVSELLGHLRD</sequence>
<proteinExistence type="predicted"/>
<keyword evidence="2" id="KW-1185">Reference proteome</keyword>
<reference evidence="1 2" key="1">
    <citation type="submission" date="2020-03" db="EMBL/GenBank/DDBJ databases">
        <authorList>
            <person name="Lai Q."/>
        </authorList>
    </citation>
    <scope>NUCLEOTIDE SEQUENCE [LARGE SCALE GENOMIC DNA]</scope>
    <source>
        <strain evidence="1 2">CCUG 25036</strain>
    </source>
</reference>
<comment type="caution">
    <text evidence="1">The sequence shown here is derived from an EMBL/GenBank/DDBJ whole genome shotgun (WGS) entry which is preliminary data.</text>
</comment>
<organism evidence="1 2">
    <name type="scientific">Luteibacter anthropi</name>
    <dbReference type="NCBI Taxonomy" id="564369"/>
    <lineage>
        <taxon>Bacteria</taxon>
        <taxon>Pseudomonadati</taxon>
        <taxon>Pseudomonadota</taxon>
        <taxon>Gammaproteobacteria</taxon>
        <taxon>Lysobacterales</taxon>
        <taxon>Rhodanobacteraceae</taxon>
        <taxon>Luteibacter</taxon>
    </lineage>
</organism>
<name>A0A7X5UAG1_9GAMM</name>
<dbReference type="EMBL" id="JAARLZ010000005">
    <property type="protein sequence ID" value="NII06805.1"/>
    <property type="molecule type" value="Genomic_DNA"/>
</dbReference>
<dbReference type="RefSeq" id="WP_166948123.1">
    <property type="nucleotide sequence ID" value="NZ_CP077072.1"/>
</dbReference>
<dbReference type="AlphaFoldDB" id="A0A7X5UAG1"/>
<protein>
    <submittedName>
        <fullName evidence="1">Uncharacterized protein</fullName>
    </submittedName>
</protein>
<dbReference type="Proteomes" id="UP000490980">
    <property type="component" value="Unassembled WGS sequence"/>
</dbReference>
<gene>
    <name evidence="1" type="ORF">HBF25_10445</name>
</gene>
<accession>A0A7X5UAG1</accession>
<evidence type="ECO:0000313" key="1">
    <source>
        <dbReference type="EMBL" id="NII06805.1"/>
    </source>
</evidence>
<evidence type="ECO:0000313" key="2">
    <source>
        <dbReference type="Proteomes" id="UP000490980"/>
    </source>
</evidence>